<protein>
    <recommendedName>
        <fullName evidence="5">Tetratricopeptide repeat protein</fullName>
    </recommendedName>
</protein>
<sequence>MQLRLTSIVATLLVAVPLATGPSLSAGGGGGDSSSGGGSVPQCSAGKVYDKKTKKCVTQKSGVVDDDTLYGAGRQLAEKGDYEEAIKVLSLAVNKSDPRILNYLGYSHRKAGRILVGLGYYEEALRIDPDYTLVREYLGEAHLQRGDVAAAKNQLAEIEKRCGTACEEYRELAAQIDAYKG</sequence>
<evidence type="ECO:0008006" key="5">
    <source>
        <dbReference type="Google" id="ProtNLM"/>
    </source>
</evidence>
<feature type="signal peptide" evidence="2">
    <location>
        <begin position="1"/>
        <end position="25"/>
    </location>
</feature>
<proteinExistence type="predicted"/>
<evidence type="ECO:0000256" key="1">
    <source>
        <dbReference type="PROSITE-ProRule" id="PRU00339"/>
    </source>
</evidence>
<gene>
    <name evidence="3" type="ORF">C7I84_11250</name>
</gene>
<feature type="chain" id="PRO_5015119778" description="Tetratricopeptide repeat protein" evidence="2">
    <location>
        <begin position="26"/>
        <end position="181"/>
    </location>
</feature>
<dbReference type="InterPro" id="IPR019734">
    <property type="entry name" value="TPR_rpt"/>
</dbReference>
<evidence type="ECO:0000313" key="4">
    <source>
        <dbReference type="Proteomes" id="UP000241229"/>
    </source>
</evidence>
<evidence type="ECO:0000256" key="2">
    <source>
        <dbReference type="SAM" id="SignalP"/>
    </source>
</evidence>
<dbReference type="Gene3D" id="1.25.40.10">
    <property type="entry name" value="Tetratricopeptide repeat domain"/>
    <property type="match status" value="1"/>
</dbReference>
<feature type="repeat" description="TPR" evidence="1">
    <location>
        <begin position="98"/>
        <end position="131"/>
    </location>
</feature>
<dbReference type="Pfam" id="PF14559">
    <property type="entry name" value="TPR_19"/>
    <property type="match status" value="1"/>
</dbReference>
<organism evidence="3 4">
    <name type="scientific">Kumtagia ephedrae</name>
    <dbReference type="NCBI Taxonomy" id="2116701"/>
    <lineage>
        <taxon>Bacteria</taxon>
        <taxon>Pseudomonadati</taxon>
        <taxon>Pseudomonadota</taxon>
        <taxon>Alphaproteobacteria</taxon>
        <taxon>Hyphomicrobiales</taxon>
        <taxon>Phyllobacteriaceae</taxon>
        <taxon>Kumtagia</taxon>
    </lineage>
</organism>
<dbReference type="PROSITE" id="PS50005">
    <property type="entry name" value="TPR"/>
    <property type="match status" value="1"/>
</dbReference>
<comment type="caution">
    <text evidence="3">The sequence shown here is derived from an EMBL/GenBank/DDBJ whole genome shotgun (WGS) entry which is preliminary data.</text>
</comment>
<dbReference type="EMBL" id="PXYK01000009">
    <property type="protein sequence ID" value="PSJ60545.1"/>
    <property type="molecule type" value="Genomic_DNA"/>
</dbReference>
<keyword evidence="2" id="KW-0732">Signal</keyword>
<dbReference type="SUPFAM" id="SSF48452">
    <property type="entry name" value="TPR-like"/>
    <property type="match status" value="1"/>
</dbReference>
<accession>A0A2P7SDW2</accession>
<name>A0A2P7SDW2_9HYPH</name>
<keyword evidence="4" id="KW-1185">Reference proteome</keyword>
<dbReference type="AlphaFoldDB" id="A0A2P7SDW2"/>
<dbReference type="OrthoDB" id="8592798at2"/>
<dbReference type="RefSeq" id="WP_106772281.1">
    <property type="nucleotide sequence ID" value="NZ_PXYK01000009.1"/>
</dbReference>
<dbReference type="InterPro" id="IPR011990">
    <property type="entry name" value="TPR-like_helical_dom_sf"/>
</dbReference>
<evidence type="ECO:0000313" key="3">
    <source>
        <dbReference type="EMBL" id="PSJ60545.1"/>
    </source>
</evidence>
<dbReference type="Proteomes" id="UP000241229">
    <property type="component" value="Unassembled WGS sequence"/>
</dbReference>
<keyword evidence="1" id="KW-0802">TPR repeat</keyword>
<reference evidence="3 4" key="1">
    <citation type="submission" date="2018-03" db="EMBL/GenBank/DDBJ databases">
        <title>The draft genome of Mesorhizobium sp. 6GN-30.</title>
        <authorList>
            <person name="Liu L."/>
            <person name="Li L."/>
            <person name="Wang T."/>
            <person name="Zhang X."/>
            <person name="Liang L."/>
        </authorList>
    </citation>
    <scope>NUCLEOTIDE SEQUENCE [LARGE SCALE GENOMIC DNA]</scope>
    <source>
        <strain evidence="3 4">6GN30</strain>
    </source>
</reference>